<dbReference type="InterPro" id="IPR057561">
    <property type="entry name" value="NADase_transloc"/>
</dbReference>
<dbReference type="EMBL" id="MWQY01000033">
    <property type="protein sequence ID" value="ORC30275.1"/>
    <property type="molecule type" value="Genomic_DNA"/>
</dbReference>
<gene>
    <name evidence="3" type="ORF">B4O97_18290</name>
</gene>
<proteinExistence type="predicted"/>
<organism evidence="3 4">
    <name type="scientific">Marispirochaeta aestuarii</name>
    <dbReference type="NCBI Taxonomy" id="1963862"/>
    <lineage>
        <taxon>Bacteria</taxon>
        <taxon>Pseudomonadati</taxon>
        <taxon>Spirochaetota</taxon>
        <taxon>Spirochaetia</taxon>
        <taxon>Spirochaetales</taxon>
        <taxon>Spirochaetaceae</taxon>
        <taxon>Marispirochaeta</taxon>
    </lineage>
</organism>
<comment type="caution">
    <text evidence="3">The sequence shown here is derived from an EMBL/GenBank/DDBJ whole genome shotgun (WGS) entry which is preliminary data.</text>
</comment>
<evidence type="ECO:0000256" key="1">
    <source>
        <dbReference type="SAM" id="SignalP"/>
    </source>
</evidence>
<feature type="domain" description="NAD glycohydrolase translocation F5/8 type C" evidence="2">
    <location>
        <begin position="37"/>
        <end position="239"/>
    </location>
</feature>
<protein>
    <recommendedName>
        <fullName evidence="2">NAD glycohydrolase translocation F5/8 type C domain-containing protein</fullName>
    </recommendedName>
</protein>
<accession>A0A1Y1RT41</accession>
<feature type="chain" id="PRO_5012440501" description="NAD glycohydrolase translocation F5/8 type C domain-containing protein" evidence="1">
    <location>
        <begin position="20"/>
        <end position="244"/>
    </location>
</feature>
<name>A0A1Y1RT41_9SPIO</name>
<dbReference type="Proteomes" id="UP000192343">
    <property type="component" value="Unassembled WGS sequence"/>
</dbReference>
<reference evidence="3 4" key="1">
    <citation type="submission" date="2017-03" db="EMBL/GenBank/DDBJ databases">
        <title>Draft Genome sequence of Marispirochaeta sp. strain JC444.</title>
        <authorList>
            <person name="Shivani Y."/>
            <person name="Subhash Y."/>
            <person name="Sasikala C."/>
            <person name="Ramana C."/>
        </authorList>
    </citation>
    <scope>NUCLEOTIDE SEQUENCE [LARGE SCALE GENOMIC DNA]</scope>
    <source>
        <strain evidence="3 4">JC444</strain>
    </source>
</reference>
<dbReference type="NCBIfam" id="NF047619">
    <property type="entry name" value="NADase_discoid"/>
    <property type="match status" value="1"/>
</dbReference>
<sequence>MKKVFFPIIMTALLIPAVAQNGGWQEFSVGPSRSLWASSSLSETIGGRSVTYGPEALFDGDTGSPWVEGVPGSGVGESLTVMTQRLVSRISVVNGFARSRRLFERNNRVREVSVSFVAGMTAPGLVTELDYSLYFLKEKALPGTFELRDSMEEQSLALYRLEDLQKDFYLETLEQFSTDYPDLFSMALDELGVPSNDWRDPLNLGLIREIYGFYGVRIRIQDVYRGSHYDDTCVSELEFGVEEF</sequence>
<dbReference type="AlphaFoldDB" id="A0A1Y1RT41"/>
<keyword evidence="1" id="KW-0732">Signal</keyword>
<evidence type="ECO:0000313" key="3">
    <source>
        <dbReference type="EMBL" id="ORC30275.1"/>
    </source>
</evidence>
<dbReference type="STRING" id="1963862.B4O97_18290"/>
<evidence type="ECO:0000259" key="2">
    <source>
        <dbReference type="Pfam" id="PF25302"/>
    </source>
</evidence>
<dbReference type="RefSeq" id="WP_083052966.1">
    <property type="nucleotide sequence ID" value="NZ_MWQY01000033.1"/>
</dbReference>
<keyword evidence="4" id="KW-1185">Reference proteome</keyword>
<dbReference type="OrthoDB" id="370758at2"/>
<dbReference type="Pfam" id="PF25302">
    <property type="entry name" value="NADase_transloc"/>
    <property type="match status" value="1"/>
</dbReference>
<feature type="signal peptide" evidence="1">
    <location>
        <begin position="1"/>
        <end position="19"/>
    </location>
</feature>
<evidence type="ECO:0000313" key="4">
    <source>
        <dbReference type="Proteomes" id="UP000192343"/>
    </source>
</evidence>